<comment type="caution">
    <text evidence="3">The sequence shown here is derived from an EMBL/GenBank/DDBJ whole genome shotgun (WGS) entry which is preliminary data.</text>
</comment>
<feature type="transmembrane region" description="Helical" evidence="1">
    <location>
        <begin position="292"/>
        <end position="310"/>
    </location>
</feature>
<evidence type="ECO:0000313" key="3">
    <source>
        <dbReference type="EMBL" id="PIV01030.1"/>
    </source>
</evidence>
<evidence type="ECO:0000256" key="1">
    <source>
        <dbReference type="SAM" id="Phobius"/>
    </source>
</evidence>
<accession>A0A2M7BD88</accession>
<dbReference type="EMBL" id="PEVD01000037">
    <property type="protein sequence ID" value="PIV01030.1"/>
    <property type="molecule type" value="Genomic_DNA"/>
</dbReference>
<proteinExistence type="predicted"/>
<keyword evidence="1" id="KW-0472">Membrane</keyword>
<protein>
    <recommendedName>
        <fullName evidence="2">Membrane protein 6-pyruvoyl-tetrahydropterin synthase-related domain-containing protein</fullName>
    </recommendedName>
</protein>
<organism evidence="3 4">
    <name type="scientific">Candidatus Shapirobacteria bacterium CG03_land_8_20_14_0_80_40_19</name>
    <dbReference type="NCBI Taxonomy" id="1974880"/>
    <lineage>
        <taxon>Bacteria</taxon>
        <taxon>Candidatus Shapironibacteriota</taxon>
    </lineage>
</organism>
<feature type="transmembrane region" description="Helical" evidence="1">
    <location>
        <begin position="96"/>
        <end position="113"/>
    </location>
</feature>
<keyword evidence="1" id="KW-0812">Transmembrane</keyword>
<feature type="domain" description="Membrane protein 6-pyruvoyl-tetrahydropterin synthase-related" evidence="2">
    <location>
        <begin position="69"/>
        <end position="424"/>
    </location>
</feature>
<keyword evidence="1" id="KW-1133">Transmembrane helix</keyword>
<feature type="transmembrane region" description="Helical" evidence="1">
    <location>
        <begin position="220"/>
        <end position="240"/>
    </location>
</feature>
<feature type="transmembrane region" description="Helical" evidence="1">
    <location>
        <begin position="252"/>
        <end position="272"/>
    </location>
</feature>
<dbReference type="Proteomes" id="UP000230399">
    <property type="component" value="Unassembled WGS sequence"/>
</dbReference>
<dbReference type="InterPro" id="IPR018776">
    <property type="entry name" value="Membrane_prot_PTPS-rel_domain"/>
</dbReference>
<dbReference type="Pfam" id="PF10131">
    <property type="entry name" value="PTPS_related"/>
    <property type="match status" value="1"/>
</dbReference>
<sequence>MKFKKWIFAVLILAATLIASRDLLKPGYFSIHDDLQVGRLYEMDLCIKDGQFPCRWVPDMGYGYGYPLFNYYPPLPFYFGEIVHLMGFSFLDSTKAMFVAGFLISGILMFLFGRKLWGDFGGLLSSVLYIFAPYHSVDVYVRGAMNEHWALAFLPGVCWAVYEIVDRKDRKFVPVMAIMFALLLLSHNLMAFIFTPVIGIFGLLLIWLKKKDLKGKIVNLIIGGLFGVGLAAFFTLPVILEKRFVHVETMLMGYFNYLAHFVSIGKLLFTRFWGYGSSGWLQETGMPFQVGVFHWILAVLVFICGNYLFWKKKLKKEIFFLFYFFFFIFLGSLFMVHPRSVQLWKNLPMIEYLQFPWRFLTLVIFSISVMGGGTVYLLKNKKAQILCSLLLVFLTISFNIEFFRVEKIFPMTDTEKLFSAKGWNKLQTDAIFDYLPIFAKAPPGGPAPNRPEIKEGKAETHDVKKGTDWYQFKINVSEEAKIQIPVYDFPGWKVEIDGKKTTVFHDNFLGLITIVVSQGEHLISLNLRNTPVRFMANLISVVSLCLLFYQIFRKKNKISSK</sequence>
<reference evidence="4" key="1">
    <citation type="submission" date="2017-09" db="EMBL/GenBank/DDBJ databases">
        <title>Depth-based differentiation of microbial function through sediment-hosted aquifers and enrichment of novel symbionts in the deep terrestrial subsurface.</title>
        <authorList>
            <person name="Probst A.J."/>
            <person name="Ladd B."/>
            <person name="Jarett J.K."/>
            <person name="Geller-Mcgrath D.E."/>
            <person name="Sieber C.M.K."/>
            <person name="Emerson J.B."/>
            <person name="Anantharaman K."/>
            <person name="Thomas B.C."/>
            <person name="Malmstrom R."/>
            <person name="Stieglmeier M."/>
            <person name="Klingl A."/>
            <person name="Woyke T."/>
            <person name="Ryan C.M."/>
            <person name="Banfield J.F."/>
        </authorList>
    </citation>
    <scope>NUCLEOTIDE SEQUENCE [LARGE SCALE GENOMIC DNA]</scope>
</reference>
<evidence type="ECO:0000313" key="4">
    <source>
        <dbReference type="Proteomes" id="UP000230399"/>
    </source>
</evidence>
<feature type="transmembrane region" description="Helical" evidence="1">
    <location>
        <begin position="177"/>
        <end position="208"/>
    </location>
</feature>
<feature type="transmembrane region" description="Helical" evidence="1">
    <location>
        <begin position="149"/>
        <end position="165"/>
    </location>
</feature>
<gene>
    <name evidence="3" type="ORF">COS55_02610</name>
</gene>
<feature type="transmembrane region" description="Helical" evidence="1">
    <location>
        <begin position="357"/>
        <end position="378"/>
    </location>
</feature>
<name>A0A2M7BD88_9BACT</name>
<feature type="transmembrane region" description="Helical" evidence="1">
    <location>
        <begin position="534"/>
        <end position="552"/>
    </location>
</feature>
<evidence type="ECO:0000259" key="2">
    <source>
        <dbReference type="Pfam" id="PF10131"/>
    </source>
</evidence>
<dbReference type="AlphaFoldDB" id="A0A2M7BD88"/>
<feature type="transmembrane region" description="Helical" evidence="1">
    <location>
        <begin position="385"/>
        <end position="403"/>
    </location>
</feature>
<feature type="transmembrane region" description="Helical" evidence="1">
    <location>
        <begin position="317"/>
        <end position="337"/>
    </location>
</feature>